<dbReference type="InterPro" id="IPR051122">
    <property type="entry name" value="SDR_DHRS6-like"/>
</dbReference>
<dbReference type="Pfam" id="PF13561">
    <property type="entry name" value="adh_short_C2"/>
    <property type="match status" value="1"/>
</dbReference>
<dbReference type="AlphaFoldDB" id="A0A366FVB8"/>
<keyword evidence="2" id="KW-0560">Oxidoreductase</keyword>
<dbReference type="EMBL" id="QNRK01000002">
    <property type="protein sequence ID" value="RBP17639.1"/>
    <property type="molecule type" value="Genomic_DNA"/>
</dbReference>
<dbReference type="RefSeq" id="WP_113887594.1">
    <property type="nucleotide sequence ID" value="NZ_QNRK01000002.1"/>
</dbReference>
<dbReference type="PRINTS" id="PR00081">
    <property type="entry name" value="GDHRDH"/>
</dbReference>
<name>A0A366FVB8_9HYPH</name>
<dbReference type="GO" id="GO:0016491">
    <property type="term" value="F:oxidoreductase activity"/>
    <property type="evidence" value="ECO:0007669"/>
    <property type="project" value="UniProtKB-KW"/>
</dbReference>
<dbReference type="PANTHER" id="PTHR43477">
    <property type="entry name" value="DIHYDROANTICAPSIN 7-DEHYDROGENASE"/>
    <property type="match status" value="1"/>
</dbReference>
<organism evidence="3 4">
    <name type="scientific">Roseiarcus fermentans</name>
    <dbReference type="NCBI Taxonomy" id="1473586"/>
    <lineage>
        <taxon>Bacteria</taxon>
        <taxon>Pseudomonadati</taxon>
        <taxon>Pseudomonadota</taxon>
        <taxon>Alphaproteobacteria</taxon>
        <taxon>Hyphomicrobiales</taxon>
        <taxon>Roseiarcaceae</taxon>
        <taxon>Roseiarcus</taxon>
    </lineage>
</organism>
<comment type="similarity">
    <text evidence="1">Belongs to the short-chain dehydrogenases/reductases (SDR) family.</text>
</comment>
<dbReference type="InterPro" id="IPR002347">
    <property type="entry name" value="SDR_fam"/>
</dbReference>
<dbReference type="Proteomes" id="UP000253529">
    <property type="component" value="Unassembled WGS sequence"/>
</dbReference>
<dbReference type="SUPFAM" id="SSF51735">
    <property type="entry name" value="NAD(P)-binding Rossmann-fold domains"/>
    <property type="match status" value="1"/>
</dbReference>
<proteinExistence type="inferred from homology"/>
<keyword evidence="4" id="KW-1185">Reference proteome</keyword>
<gene>
    <name evidence="3" type="ORF">DFR50_102131</name>
</gene>
<comment type="caution">
    <text evidence="3">The sequence shown here is derived from an EMBL/GenBank/DDBJ whole genome shotgun (WGS) entry which is preliminary data.</text>
</comment>
<protein>
    <submittedName>
        <fullName evidence="3">Enoyl-[acyl-carrier protein] reductase III</fullName>
    </submittedName>
</protein>
<sequence>MTIVIAGGTKGIGLAIATAFARDAGDAFLGYHSDEAAAQRAAEAVAAAGGRPHLVKADAGTPEGCAALVEAARSAGCGIDQLVHCAVDAYATTTLDADPERFARAVTTNGVSLLFLVQAALPLMRRGSTVFYLTSRGGRIVVANYAAVGAAKALAESLMRYLAVELAPKGIRINAIAPAIVETDAVRALFGPGAGELVRASASHNPSGRGVVDSDYTNLMRWLASPEAEFVQGQVMFVNGGANLSA</sequence>
<evidence type="ECO:0000256" key="1">
    <source>
        <dbReference type="ARBA" id="ARBA00006484"/>
    </source>
</evidence>
<dbReference type="PANTHER" id="PTHR43477:SF1">
    <property type="entry name" value="DIHYDROANTICAPSIN 7-DEHYDROGENASE"/>
    <property type="match status" value="1"/>
</dbReference>
<reference evidence="3 4" key="1">
    <citation type="submission" date="2018-06" db="EMBL/GenBank/DDBJ databases">
        <title>Genomic Encyclopedia of Type Strains, Phase IV (KMG-IV): sequencing the most valuable type-strain genomes for metagenomic binning, comparative biology and taxonomic classification.</title>
        <authorList>
            <person name="Goeker M."/>
        </authorList>
    </citation>
    <scope>NUCLEOTIDE SEQUENCE [LARGE SCALE GENOMIC DNA]</scope>
    <source>
        <strain evidence="3 4">DSM 24875</strain>
    </source>
</reference>
<dbReference type="Gene3D" id="3.40.50.720">
    <property type="entry name" value="NAD(P)-binding Rossmann-like Domain"/>
    <property type="match status" value="1"/>
</dbReference>
<dbReference type="InterPro" id="IPR036291">
    <property type="entry name" value="NAD(P)-bd_dom_sf"/>
</dbReference>
<evidence type="ECO:0000313" key="4">
    <source>
        <dbReference type="Proteomes" id="UP000253529"/>
    </source>
</evidence>
<dbReference type="OrthoDB" id="20590at2"/>
<evidence type="ECO:0000256" key="2">
    <source>
        <dbReference type="ARBA" id="ARBA00023002"/>
    </source>
</evidence>
<evidence type="ECO:0000313" key="3">
    <source>
        <dbReference type="EMBL" id="RBP17639.1"/>
    </source>
</evidence>
<accession>A0A366FVB8</accession>